<comment type="similarity">
    <text evidence="2">Belongs to the TMEM192 family.</text>
</comment>
<accession>A0AAW2N621</accession>
<dbReference type="Pfam" id="PF00112">
    <property type="entry name" value="Peptidase_C1"/>
    <property type="match status" value="1"/>
</dbReference>
<dbReference type="InterPro" id="IPR039417">
    <property type="entry name" value="Peptidase_C1A_papain-like"/>
</dbReference>
<dbReference type="GO" id="GO:0005770">
    <property type="term" value="C:late endosome"/>
    <property type="evidence" value="ECO:0007669"/>
    <property type="project" value="TreeGrafter"/>
</dbReference>
<feature type="chain" id="PRO_5043374326" evidence="9">
    <location>
        <begin position="23"/>
        <end position="762"/>
    </location>
</feature>
<evidence type="ECO:0000256" key="2">
    <source>
        <dbReference type="ARBA" id="ARBA00006314"/>
    </source>
</evidence>
<dbReference type="GO" id="GO:0008234">
    <property type="term" value="F:cysteine-type peptidase activity"/>
    <property type="evidence" value="ECO:0007669"/>
    <property type="project" value="InterPro"/>
</dbReference>
<keyword evidence="6" id="KW-1015">Disulfide bond</keyword>
<keyword evidence="4 8" id="KW-1133">Transmembrane helix</keyword>
<feature type="domain" description="Peptidase C1A papain C-terminal" evidence="10">
    <location>
        <begin position="142"/>
        <end position="339"/>
    </location>
</feature>
<dbReference type="InterPro" id="IPR013201">
    <property type="entry name" value="Prot_inhib_I29"/>
</dbReference>
<dbReference type="Pfam" id="PF08246">
    <property type="entry name" value="Inhibitor_I29"/>
    <property type="match status" value="1"/>
</dbReference>
<dbReference type="InterPro" id="IPR038765">
    <property type="entry name" value="Papain-like_cys_pep_sf"/>
</dbReference>
<evidence type="ECO:0000256" key="1">
    <source>
        <dbReference type="ARBA" id="ARBA00004141"/>
    </source>
</evidence>
<feature type="signal peptide" evidence="9">
    <location>
        <begin position="1"/>
        <end position="22"/>
    </location>
</feature>
<feature type="domain" description="Cathepsin propeptide inhibitor" evidence="11">
    <location>
        <begin position="60"/>
        <end position="116"/>
    </location>
</feature>
<dbReference type="Pfam" id="PF14802">
    <property type="entry name" value="TMEM192"/>
    <property type="match status" value="1"/>
</dbReference>
<evidence type="ECO:0000256" key="6">
    <source>
        <dbReference type="ARBA" id="ARBA00023157"/>
    </source>
</evidence>
<dbReference type="SUPFAM" id="SSF54001">
    <property type="entry name" value="Cysteine proteinases"/>
    <property type="match status" value="1"/>
</dbReference>
<dbReference type="InterPro" id="IPR025660">
    <property type="entry name" value="Pept_his_AS"/>
</dbReference>
<dbReference type="AlphaFoldDB" id="A0AAW2N621"/>
<evidence type="ECO:0000259" key="10">
    <source>
        <dbReference type="SMART" id="SM00645"/>
    </source>
</evidence>
<evidence type="ECO:0000256" key="8">
    <source>
        <dbReference type="SAM" id="Phobius"/>
    </source>
</evidence>
<sequence>MMARVLLLLVGVLIAFAAGTRSGSEFLAGDNPIRQVVDGLHELEASILRIVGDSRRALSFARFAHKYGKRYESAEEIRRRFEIFSENLRMIRSHNKKGLSYTMGINEFTDMTWDEFRRHRLGAAQNCSATTRGNHKLTDAPLPESIFIGFCNFQICTTGALEAAYAQAFGKGISLSEQQLVDCAGAFNNFGCHGGLPSQAFEYIKYNGGLETEEAYPYTAKNGVCNFSSENVGVQVLDSVNITLGAEDELKHAVAFVRPVSVAFEVVSGFRAYKSGVYTSTTCGSSPMDVNHAVLAVGYGVENGIPYWLIKNSWGADWGDKGYFKMEMGKNMCGGFGGWWLGGWFGWGASGFCWWSVAGGDGGGAGWCAGGVGGWQTQSGQGLEEREKTVSAWEDTEKFVEVNSGLTANDLEIRCGNYELAKQLKITKGISLEKCQLIDPLLLSLHLRMRPICYAILAVGATWILHTFQELIILLLCTCDVILLVATGIFQQYLVYQVKKIRLQGYYGFSQKLKHLIRLPFATIAYGTAAMLLVMSWKPHISILSIAMMLRIIMLVEAICAGFFMSVYIGYVHQYNSLDSQPDVLNSLYSPLQQSSSLEGLRYHDGGRLSDQQMALLQYQRENLHFLSEEILRLQECLSKYERSDDGSTPQVDLAHLLAARDQELRTLSAEMNQLQSELRLARSLIAEKDSEIQRVRNTNNQYVEENERLRAILGEWSTTAAKLERALEAERISNLELQKKITLLKSQTTQEQVDPTLQLDQ</sequence>
<keyword evidence="7" id="KW-0175">Coiled coil</keyword>
<dbReference type="InterPro" id="IPR000668">
    <property type="entry name" value="Peptidase_C1A_C"/>
</dbReference>
<dbReference type="EMBL" id="JACGWK010000008">
    <property type="protein sequence ID" value="KAL0338887.1"/>
    <property type="molecule type" value="Genomic_DNA"/>
</dbReference>
<dbReference type="InterPro" id="IPR025661">
    <property type="entry name" value="Pept_asp_AS"/>
</dbReference>
<dbReference type="SMART" id="SM00848">
    <property type="entry name" value="Inhibitor_I29"/>
    <property type="match status" value="1"/>
</dbReference>
<evidence type="ECO:0000256" key="7">
    <source>
        <dbReference type="SAM" id="Coils"/>
    </source>
</evidence>
<proteinExistence type="inferred from homology"/>
<evidence type="ECO:0000256" key="9">
    <source>
        <dbReference type="SAM" id="SignalP"/>
    </source>
</evidence>
<comment type="caution">
    <text evidence="12">The sequence shown here is derived from an EMBL/GenBank/DDBJ whole genome shotgun (WGS) entry which is preliminary data.</text>
</comment>
<feature type="coiled-coil region" evidence="7">
    <location>
        <begin position="658"/>
        <end position="741"/>
    </location>
</feature>
<organism evidence="12">
    <name type="scientific">Sesamum angustifolium</name>
    <dbReference type="NCBI Taxonomy" id="2727405"/>
    <lineage>
        <taxon>Eukaryota</taxon>
        <taxon>Viridiplantae</taxon>
        <taxon>Streptophyta</taxon>
        <taxon>Embryophyta</taxon>
        <taxon>Tracheophyta</taxon>
        <taxon>Spermatophyta</taxon>
        <taxon>Magnoliopsida</taxon>
        <taxon>eudicotyledons</taxon>
        <taxon>Gunneridae</taxon>
        <taxon>Pentapetalae</taxon>
        <taxon>asterids</taxon>
        <taxon>lamiids</taxon>
        <taxon>Lamiales</taxon>
        <taxon>Pedaliaceae</taxon>
        <taxon>Sesamum</taxon>
    </lineage>
</organism>
<dbReference type="GO" id="GO:0006508">
    <property type="term" value="P:proteolysis"/>
    <property type="evidence" value="ECO:0007669"/>
    <property type="project" value="InterPro"/>
</dbReference>
<keyword evidence="3 8" id="KW-0812">Transmembrane</keyword>
<dbReference type="PANTHER" id="PTHR31592:SF1">
    <property type="entry name" value="TRANSMEMBRANE PROTEIN 192"/>
    <property type="match status" value="1"/>
</dbReference>
<dbReference type="PANTHER" id="PTHR31592">
    <property type="entry name" value="TRANSMEMBRANE PROTEIN 192"/>
    <property type="match status" value="1"/>
</dbReference>
<dbReference type="InterPro" id="IPR029399">
    <property type="entry name" value="TMEM192"/>
</dbReference>
<feature type="transmembrane region" description="Helical" evidence="8">
    <location>
        <begin position="471"/>
        <end position="495"/>
    </location>
</feature>
<evidence type="ECO:0000256" key="4">
    <source>
        <dbReference type="ARBA" id="ARBA00022989"/>
    </source>
</evidence>
<reference evidence="12" key="2">
    <citation type="journal article" date="2024" name="Plant">
        <title>Genomic evolution and insights into agronomic trait innovations of Sesamum species.</title>
        <authorList>
            <person name="Miao H."/>
            <person name="Wang L."/>
            <person name="Qu L."/>
            <person name="Liu H."/>
            <person name="Sun Y."/>
            <person name="Le M."/>
            <person name="Wang Q."/>
            <person name="Wei S."/>
            <person name="Zheng Y."/>
            <person name="Lin W."/>
            <person name="Duan Y."/>
            <person name="Cao H."/>
            <person name="Xiong S."/>
            <person name="Wang X."/>
            <person name="Wei L."/>
            <person name="Li C."/>
            <person name="Ma Q."/>
            <person name="Ju M."/>
            <person name="Zhao R."/>
            <person name="Li G."/>
            <person name="Mu C."/>
            <person name="Tian Q."/>
            <person name="Mei H."/>
            <person name="Zhang T."/>
            <person name="Gao T."/>
            <person name="Zhang H."/>
        </authorList>
    </citation>
    <scope>NUCLEOTIDE SEQUENCE</scope>
    <source>
        <strain evidence="12">G01</strain>
    </source>
</reference>
<evidence type="ECO:0000256" key="3">
    <source>
        <dbReference type="ARBA" id="ARBA00022692"/>
    </source>
</evidence>
<dbReference type="PROSITE" id="PS00640">
    <property type="entry name" value="THIOL_PROTEASE_ASN"/>
    <property type="match status" value="1"/>
</dbReference>
<dbReference type="GO" id="GO:0005765">
    <property type="term" value="C:lysosomal membrane"/>
    <property type="evidence" value="ECO:0007669"/>
    <property type="project" value="TreeGrafter"/>
</dbReference>
<dbReference type="PROSITE" id="PS00639">
    <property type="entry name" value="THIOL_PROTEASE_HIS"/>
    <property type="match status" value="1"/>
</dbReference>
<evidence type="ECO:0000256" key="5">
    <source>
        <dbReference type="ARBA" id="ARBA00023136"/>
    </source>
</evidence>
<dbReference type="Gene3D" id="3.90.70.10">
    <property type="entry name" value="Cysteine proteinases"/>
    <property type="match status" value="1"/>
</dbReference>
<name>A0AAW2N621_9LAMI</name>
<evidence type="ECO:0000313" key="12">
    <source>
        <dbReference type="EMBL" id="KAL0338887.1"/>
    </source>
</evidence>
<dbReference type="FunFam" id="3.90.70.10:FF:000039">
    <property type="entry name" value="Cysteine proteinase 2, putative"/>
    <property type="match status" value="1"/>
</dbReference>
<dbReference type="GO" id="GO:0009699">
    <property type="term" value="P:phenylpropanoid biosynthetic process"/>
    <property type="evidence" value="ECO:0007669"/>
    <property type="project" value="UniProtKB-ARBA"/>
</dbReference>
<feature type="transmembrane region" description="Helical" evidence="8">
    <location>
        <begin position="543"/>
        <end position="571"/>
    </location>
</feature>
<dbReference type="CDD" id="cd02248">
    <property type="entry name" value="Peptidase_C1A"/>
    <property type="match status" value="1"/>
</dbReference>
<feature type="transmembrane region" description="Helical" evidence="8">
    <location>
        <begin position="516"/>
        <end position="537"/>
    </location>
</feature>
<gene>
    <name evidence="12" type="ORF">Sangu_1410800</name>
</gene>
<dbReference type="SMART" id="SM00645">
    <property type="entry name" value="Pept_C1"/>
    <property type="match status" value="1"/>
</dbReference>
<keyword evidence="9" id="KW-0732">Signal</keyword>
<keyword evidence="5 8" id="KW-0472">Membrane</keyword>
<dbReference type="GO" id="GO:0050547">
    <property type="term" value="F:feruloyl-CoA hydratase/lyase activity"/>
    <property type="evidence" value="ECO:0007669"/>
    <property type="project" value="UniProtKB-ARBA"/>
</dbReference>
<reference evidence="12" key="1">
    <citation type="submission" date="2020-06" db="EMBL/GenBank/DDBJ databases">
        <authorList>
            <person name="Li T."/>
            <person name="Hu X."/>
            <person name="Zhang T."/>
            <person name="Song X."/>
            <person name="Zhang H."/>
            <person name="Dai N."/>
            <person name="Sheng W."/>
            <person name="Hou X."/>
            <person name="Wei L."/>
        </authorList>
    </citation>
    <scope>NUCLEOTIDE SEQUENCE</scope>
    <source>
        <strain evidence="12">G01</strain>
        <tissue evidence="12">Leaf</tissue>
    </source>
</reference>
<comment type="subcellular location">
    <subcellularLocation>
        <location evidence="1">Membrane</location>
        <topology evidence="1">Multi-pass membrane protein</topology>
    </subcellularLocation>
</comment>
<protein>
    <submittedName>
        <fullName evidence="12">Cysteine proteinase 3</fullName>
    </submittedName>
</protein>
<evidence type="ECO:0000259" key="11">
    <source>
        <dbReference type="SMART" id="SM00848"/>
    </source>
</evidence>